<comment type="caution">
    <text evidence="1">The sequence shown here is derived from an EMBL/GenBank/DDBJ whole genome shotgun (WGS) entry which is preliminary data.</text>
</comment>
<reference evidence="1" key="1">
    <citation type="journal article" date="2014" name="Front. Microbiol.">
        <title>High frequency of phylogenetically diverse reductive dehalogenase-homologous genes in deep subseafloor sedimentary metagenomes.</title>
        <authorList>
            <person name="Kawai M."/>
            <person name="Futagami T."/>
            <person name="Toyoda A."/>
            <person name="Takaki Y."/>
            <person name="Nishi S."/>
            <person name="Hori S."/>
            <person name="Arai W."/>
            <person name="Tsubouchi T."/>
            <person name="Morono Y."/>
            <person name="Uchiyama I."/>
            <person name="Ito T."/>
            <person name="Fujiyama A."/>
            <person name="Inagaki F."/>
            <person name="Takami H."/>
        </authorList>
    </citation>
    <scope>NUCLEOTIDE SEQUENCE</scope>
    <source>
        <strain evidence="1">Expedition CK06-06</strain>
    </source>
</reference>
<accession>X1NV59</accession>
<dbReference type="GO" id="GO:0005975">
    <property type="term" value="P:carbohydrate metabolic process"/>
    <property type="evidence" value="ECO:0007669"/>
    <property type="project" value="InterPro"/>
</dbReference>
<sequence>MRGLLIDPCIPADWDGFTVRRKFRNANYNITVQNPEHVSKGIKEILVDDEKLSGNILLAFEDGKSHNVTVIMG</sequence>
<dbReference type="PANTHER" id="PTHR37469">
    <property type="entry name" value="CELLOBIONIC ACID PHOSPHORYLASE-RELATED"/>
    <property type="match status" value="1"/>
</dbReference>
<proteinExistence type="predicted"/>
<dbReference type="SUPFAM" id="SSF48208">
    <property type="entry name" value="Six-hairpin glycosidases"/>
    <property type="match status" value="1"/>
</dbReference>
<organism evidence="1">
    <name type="scientific">marine sediment metagenome</name>
    <dbReference type="NCBI Taxonomy" id="412755"/>
    <lineage>
        <taxon>unclassified sequences</taxon>
        <taxon>metagenomes</taxon>
        <taxon>ecological metagenomes</taxon>
    </lineage>
</organism>
<dbReference type="PANTHER" id="PTHR37469:SF2">
    <property type="entry name" value="CELLOBIONIC ACID PHOSPHORYLASE"/>
    <property type="match status" value="1"/>
</dbReference>
<evidence type="ECO:0000313" key="1">
    <source>
        <dbReference type="EMBL" id="GAI34101.1"/>
    </source>
</evidence>
<dbReference type="Gene3D" id="2.60.420.10">
    <property type="entry name" value="Maltose phosphorylase, domain 3"/>
    <property type="match status" value="1"/>
</dbReference>
<dbReference type="AlphaFoldDB" id="X1NV59"/>
<dbReference type="EMBL" id="BARV01028461">
    <property type="protein sequence ID" value="GAI34101.1"/>
    <property type="molecule type" value="Genomic_DNA"/>
</dbReference>
<gene>
    <name evidence="1" type="ORF">S06H3_45554</name>
</gene>
<dbReference type="InterPro" id="IPR052047">
    <property type="entry name" value="GH94_Enzymes"/>
</dbReference>
<name>X1NV59_9ZZZZ</name>
<dbReference type="InterPro" id="IPR008928">
    <property type="entry name" value="6-hairpin_glycosidase_sf"/>
</dbReference>
<protein>
    <submittedName>
        <fullName evidence="1">Uncharacterized protein</fullName>
    </submittedName>
</protein>